<dbReference type="RefSeq" id="WP_092352626.1">
    <property type="nucleotide sequence ID" value="NZ_CAOJGJ010000011.1"/>
</dbReference>
<dbReference type="AlphaFoldDB" id="A0A1I0D758"/>
<dbReference type="SUPFAM" id="SSF53756">
    <property type="entry name" value="UDP-Glycosyltransferase/glycogen phosphorylase"/>
    <property type="match status" value="1"/>
</dbReference>
<sequence length="390" mass="45700">MNLVFLTNILTPYRLSFFDQLYKNCEKNGINFYVLVMVGEKSDRPGWEYKKFRRKYTVLLENKTILVGKIYFHFNKNLSEILLKLSPDIVVCSGSYLQPSVIKTLKFKNKFNYRVYFWSESHLLEKRNYNKIILKLREIIRINILQKFDGFLYAGKYSKEFIDVYKSKKARLFLLYNSIEDDIFYSKNQLLRQNRNDLRKKYDISNEKYMFFSPIRLEVVKGFDVFLKGIRSLDNEIKEKIIFVVAGNGSLRDKLVMIAKKSNIDVRFLGQCNQDSIIELYAMSDCFLLPSISDSNPLTVVEALWSGLPILISKHVGNGPETVEEGINGYVFDYEYPDTIIDSITKLVNSSSIWNDVARLKSIEIAQEKYNKNNICNDLIAYFMEIFNNV</sequence>
<dbReference type="Proteomes" id="UP000198558">
    <property type="component" value="Unassembled WGS sequence"/>
</dbReference>
<dbReference type="PANTHER" id="PTHR12526:SF630">
    <property type="entry name" value="GLYCOSYLTRANSFERASE"/>
    <property type="match status" value="1"/>
</dbReference>
<keyword evidence="2" id="KW-0808">Transferase</keyword>
<keyword evidence="3" id="KW-1185">Reference proteome</keyword>
<proteinExistence type="predicted"/>
<dbReference type="Pfam" id="PF00534">
    <property type="entry name" value="Glycos_transf_1"/>
    <property type="match status" value="1"/>
</dbReference>
<protein>
    <submittedName>
        <fullName evidence="2">Glycosyltransferase involved in cell wall bisynthesis</fullName>
    </submittedName>
</protein>
<organism evidence="2 3">
    <name type="scientific">Thomasclavelia cocleata</name>
    <dbReference type="NCBI Taxonomy" id="69824"/>
    <lineage>
        <taxon>Bacteria</taxon>
        <taxon>Bacillati</taxon>
        <taxon>Bacillota</taxon>
        <taxon>Erysipelotrichia</taxon>
        <taxon>Erysipelotrichales</taxon>
        <taxon>Coprobacillaceae</taxon>
        <taxon>Thomasclavelia</taxon>
    </lineage>
</organism>
<dbReference type="GO" id="GO:0016757">
    <property type="term" value="F:glycosyltransferase activity"/>
    <property type="evidence" value="ECO:0007669"/>
    <property type="project" value="InterPro"/>
</dbReference>
<dbReference type="CDD" id="cd03801">
    <property type="entry name" value="GT4_PimA-like"/>
    <property type="match status" value="1"/>
</dbReference>
<dbReference type="EMBL" id="FOIN01000005">
    <property type="protein sequence ID" value="SET28052.1"/>
    <property type="molecule type" value="Genomic_DNA"/>
</dbReference>
<name>A0A1I0D758_9FIRM</name>
<feature type="domain" description="Glycosyl transferase family 1" evidence="1">
    <location>
        <begin position="195"/>
        <end position="351"/>
    </location>
</feature>
<evidence type="ECO:0000313" key="3">
    <source>
        <dbReference type="Proteomes" id="UP000198558"/>
    </source>
</evidence>
<gene>
    <name evidence="2" type="ORF">SAMN04489758_10548</name>
</gene>
<dbReference type="GeneID" id="78287775"/>
<accession>A0A1I0D758</accession>
<evidence type="ECO:0000313" key="2">
    <source>
        <dbReference type="EMBL" id="SET28052.1"/>
    </source>
</evidence>
<dbReference type="OrthoDB" id="9795068at2"/>
<dbReference type="Gene3D" id="3.40.50.2000">
    <property type="entry name" value="Glycogen Phosphorylase B"/>
    <property type="match status" value="2"/>
</dbReference>
<reference evidence="3" key="1">
    <citation type="submission" date="2016-10" db="EMBL/GenBank/DDBJ databases">
        <authorList>
            <person name="Varghese N."/>
            <person name="Submissions S."/>
        </authorList>
    </citation>
    <scope>NUCLEOTIDE SEQUENCE [LARGE SCALE GENOMIC DNA]</scope>
    <source>
        <strain evidence="3">DSM 1551</strain>
    </source>
</reference>
<evidence type="ECO:0000259" key="1">
    <source>
        <dbReference type="Pfam" id="PF00534"/>
    </source>
</evidence>
<dbReference type="InterPro" id="IPR001296">
    <property type="entry name" value="Glyco_trans_1"/>
</dbReference>
<dbReference type="PANTHER" id="PTHR12526">
    <property type="entry name" value="GLYCOSYLTRANSFERASE"/>
    <property type="match status" value="1"/>
</dbReference>